<reference evidence="1 2" key="1">
    <citation type="submission" date="2021-03" db="EMBL/GenBank/DDBJ databases">
        <title>Antimicrobial resistance genes in bacteria isolated from Japanese honey, and their potential for conferring macrolide and lincosamide resistance in the American foulbrood pathogen Paenibacillus larvae.</title>
        <authorList>
            <person name="Okamoto M."/>
            <person name="Kumagai M."/>
            <person name="Kanamori H."/>
            <person name="Takamatsu D."/>
        </authorList>
    </citation>
    <scope>NUCLEOTIDE SEQUENCE [LARGE SCALE GENOMIC DNA]</scope>
    <source>
        <strain evidence="1 2">J21TS7</strain>
    </source>
</reference>
<protein>
    <submittedName>
        <fullName evidence="1">Uncharacterized protein</fullName>
    </submittedName>
</protein>
<sequence>MNIDFLKQLQRILKLKDLEAWDVAMNGKDCRIIIVDEGRPSRDEDFPWLKDGIGEDKRENHITAHVFSSKSLEKSEERMLYHIAEHLTDHVALAHCHVTVLFQQEDDYDHALSRLLQAKGYPEDHTMPLSKFFRFSQDS</sequence>
<comment type="caution">
    <text evidence="1">The sequence shown here is derived from an EMBL/GenBank/DDBJ whole genome shotgun (WGS) entry which is preliminary data.</text>
</comment>
<evidence type="ECO:0000313" key="1">
    <source>
        <dbReference type="EMBL" id="GIO56810.1"/>
    </source>
</evidence>
<dbReference type="EMBL" id="BORU01000003">
    <property type="protein sequence ID" value="GIO56810.1"/>
    <property type="molecule type" value="Genomic_DNA"/>
</dbReference>
<evidence type="ECO:0000313" key="2">
    <source>
        <dbReference type="Proteomes" id="UP000676601"/>
    </source>
</evidence>
<keyword evidence="2" id="KW-1185">Reference proteome</keyword>
<accession>A0ABQ4LKF7</accession>
<gene>
    <name evidence="1" type="ORF">J21TS7_51280</name>
</gene>
<dbReference type="Proteomes" id="UP000676601">
    <property type="component" value="Unassembled WGS sequence"/>
</dbReference>
<name>A0ABQ4LKF7_9BACL</name>
<organism evidence="1 2">
    <name type="scientific">Paenibacillus cineris</name>
    <dbReference type="NCBI Taxonomy" id="237530"/>
    <lineage>
        <taxon>Bacteria</taxon>
        <taxon>Bacillati</taxon>
        <taxon>Bacillota</taxon>
        <taxon>Bacilli</taxon>
        <taxon>Bacillales</taxon>
        <taxon>Paenibacillaceae</taxon>
        <taxon>Paenibacillus</taxon>
    </lineage>
</organism>
<proteinExistence type="predicted"/>
<dbReference type="RefSeq" id="WP_212985334.1">
    <property type="nucleotide sequence ID" value="NZ_BORU01000003.1"/>
</dbReference>